<gene>
    <name evidence="3" type="primary">pol</name>
    <name evidence="3" type="ORF">CR513_53773</name>
</gene>
<dbReference type="AlphaFoldDB" id="A0A371EMS7"/>
<feature type="compositionally biased region" description="Basic and acidic residues" evidence="1">
    <location>
        <begin position="298"/>
        <end position="308"/>
    </location>
</feature>
<comment type="caution">
    <text evidence="3">The sequence shown here is derived from an EMBL/GenBank/DDBJ whole genome shotgun (WGS) entry which is preliminary data.</text>
</comment>
<dbReference type="PANTHER" id="PTHR34072">
    <property type="entry name" value="ENZYMATIC POLYPROTEIN-RELATED"/>
    <property type="match status" value="1"/>
</dbReference>
<evidence type="ECO:0000313" key="4">
    <source>
        <dbReference type="Proteomes" id="UP000257109"/>
    </source>
</evidence>
<evidence type="ECO:0000256" key="1">
    <source>
        <dbReference type="SAM" id="MobiDB-lite"/>
    </source>
</evidence>
<dbReference type="InterPro" id="IPR043128">
    <property type="entry name" value="Rev_trsase/Diguanyl_cyclase"/>
</dbReference>
<dbReference type="InterPro" id="IPR043502">
    <property type="entry name" value="DNA/RNA_pol_sf"/>
</dbReference>
<name>A0A371EMS7_MUCPR</name>
<dbReference type="SUPFAM" id="SSF56672">
    <property type="entry name" value="DNA/RNA polymerases"/>
    <property type="match status" value="1"/>
</dbReference>
<feature type="region of interest" description="Disordered" evidence="1">
    <location>
        <begin position="257"/>
        <end position="308"/>
    </location>
</feature>
<dbReference type="CDD" id="cd09274">
    <property type="entry name" value="RNase_HI_RT_Ty3"/>
    <property type="match status" value="1"/>
</dbReference>
<dbReference type="Gene3D" id="3.30.70.270">
    <property type="match status" value="2"/>
</dbReference>
<reference evidence="3" key="1">
    <citation type="submission" date="2018-05" db="EMBL/GenBank/DDBJ databases">
        <title>Draft genome of Mucuna pruriens seed.</title>
        <authorList>
            <person name="Nnadi N.E."/>
            <person name="Vos R."/>
            <person name="Hasami M.H."/>
            <person name="Devisetty U.K."/>
            <person name="Aguiy J.C."/>
        </authorList>
    </citation>
    <scope>NUCLEOTIDE SEQUENCE [LARGE SCALE GENOMIC DNA]</scope>
    <source>
        <strain evidence="3">JCA_2017</strain>
    </source>
</reference>
<dbReference type="InterPro" id="IPR041577">
    <property type="entry name" value="RT_RNaseH_2"/>
</dbReference>
<protein>
    <submittedName>
        <fullName evidence="3">Retrovirus-related Pol polyprotein</fullName>
    </submittedName>
</protein>
<evidence type="ECO:0000313" key="3">
    <source>
        <dbReference type="EMBL" id="RDX67360.1"/>
    </source>
</evidence>
<sequence>MTSILSDLLQDCMEVFMDDFTMYADSFDACLGNLSKMLTRCIDTNLVLNFEKFHFMVTEGIVLGHLVSNRDIEVDKSKIDIITSLPNLTSVGDVRSFLGHVGFYRRFIKNFSKISLPLSKLLQKDPCIEAFQELKNRLTSVPIIQAPKWDYPFKLMYDASNSALGAILGQRVGAGKLVHVISFASRTMDLTQLNYATTKKELLAIVFALDKFYSYLLGSKIVFFDHVVLRFLLKKPDAKSRLILWMLLGNTNNTFQAKQRTSRPIKKNPDPEEVVPARSTPSRTGRLCSLATQSGAKQPKEERSGPTN</sequence>
<dbReference type="Proteomes" id="UP000257109">
    <property type="component" value="Unassembled WGS sequence"/>
</dbReference>
<accession>A0A371EMS7</accession>
<dbReference type="OrthoDB" id="532959at2759"/>
<dbReference type="PANTHER" id="PTHR34072:SF57">
    <property type="entry name" value="RNA-DIRECTED DNA POLYMERASE"/>
    <property type="match status" value="1"/>
</dbReference>
<keyword evidence="4" id="KW-1185">Reference proteome</keyword>
<proteinExistence type="predicted"/>
<dbReference type="EMBL" id="QJKJ01013026">
    <property type="protein sequence ID" value="RDX67360.1"/>
    <property type="molecule type" value="Genomic_DNA"/>
</dbReference>
<organism evidence="3 4">
    <name type="scientific">Mucuna pruriens</name>
    <name type="common">Velvet bean</name>
    <name type="synonym">Dolichos pruriens</name>
    <dbReference type="NCBI Taxonomy" id="157652"/>
    <lineage>
        <taxon>Eukaryota</taxon>
        <taxon>Viridiplantae</taxon>
        <taxon>Streptophyta</taxon>
        <taxon>Embryophyta</taxon>
        <taxon>Tracheophyta</taxon>
        <taxon>Spermatophyta</taxon>
        <taxon>Magnoliopsida</taxon>
        <taxon>eudicotyledons</taxon>
        <taxon>Gunneridae</taxon>
        <taxon>Pentapetalae</taxon>
        <taxon>rosids</taxon>
        <taxon>fabids</taxon>
        <taxon>Fabales</taxon>
        <taxon>Fabaceae</taxon>
        <taxon>Papilionoideae</taxon>
        <taxon>50 kb inversion clade</taxon>
        <taxon>NPAAA clade</taxon>
        <taxon>indigoferoid/millettioid clade</taxon>
        <taxon>Phaseoleae</taxon>
        <taxon>Mucuna</taxon>
    </lineage>
</organism>
<dbReference type="Pfam" id="PF17919">
    <property type="entry name" value="RT_RNaseH_2"/>
    <property type="match status" value="1"/>
</dbReference>
<evidence type="ECO:0000259" key="2">
    <source>
        <dbReference type="Pfam" id="PF17919"/>
    </source>
</evidence>
<feature type="domain" description="Reverse transcriptase/retrotransposon-derived protein RNase H-like" evidence="2">
    <location>
        <begin position="125"/>
        <end position="222"/>
    </location>
</feature>
<dbReference type="FunFam" id="3.10.20.370:FF:000001">
    <property type="entry name" value="Retrovirus-related Pol polyprotein from transposon 17.6-like protein"/>
    <property type="match status" value="1"/>
</dbReference>
<feature type="non-terminal residue" evidence="3">
    <location>
        <position position="1"/>
    </location>
</feature>